<evidence type="ECO:0000256" key="1">
    <source>
        <dbReference type="ARBA" id="ARBA00004613"/>
    </source>
</evidence>
<dbReference type="Proteomes" id="UP000075903">
    <property type="component" value="Unassembled WGS sequence"/>
</dbReference>
<dbReference type="EnsemblMetazoa" id="AMEM014137-RA">
    <property type="protein sequence ID" value="AMEM014137-PA"/>
    <property type="gene ID" value="AMEM014137"/>
</dbReference>
<keyword evidence="9" id="KW-1185">Reference proteome</keyword>
<organism evidence="8 9">
    <name type="scientific">Anopheles merus</name>
    <name type="common">Mosquito</name>
    <dbReference type="NCBI Taxonomy" id="30066"/>
    <lineage>
        <taxon>Eukaryota</taxon>
        <taxon>Metazoa</taxon>
        <taxon>Ecdysozoa</taxon>
        <taxon>Arthropoda</taxon>
        <taxon>Hexapoda</taxon>
        <taxon>Insecta</taxon>
        <taxon>Pterygota</taxon>
        <taxon>Neoptera</taxon>
        <taxon>Endopterygota</taxon>
        <taxon>Diptera</taxon>
        <taxon>Nematocera</taxon>
        <taxon>Culicoidea</taxon>
        <taxon>Culicidae</taxon>
        <taxon>Anophelinae</taxon>
        <taxon>Anopheles</taxon>
    </lineage>
</organism>
<dbReference type="PANTHER" id="PTHR47221">
    <property type="entry name" value="FIBRINOGEN ALPHA CHAIN"/>
    <property type="match status" value="1"/>
</dbReference>
<keyword evidence="5" id="KW-1015">Disulfide bond</keyword>
<reference evidence="8" key="1">
    <citation type="submission" date="2020-05" db="UniProtKB">
        <authorList>
            <consortium name="EnsemblMetazoa"/>
        </authorList>
    </citation>
    <scope>IDENTIFICATION</scope>
    <source>
        <strain evidence="8">MAF</strain>
    </source>
</reference>
<keyword evidence="4" id="KW-0175">Coiled coil</keyword>
<evidence type="ECO:0000259" key="7">
    <source>
        <dbReference type="PROSITE" id="PS51406"/>
    </source>
</evidence>
<accession>A0A182VFJ4</accession>
<evidence type="ECO:0000256" key="2">
    <source>
        <dbReference type="ARBA" id="ARBA00022525"/>
    </source>
</evidence>
<dbReference type="AlphaFoldDB" id="A0A182VFJ4"/>
<protein>
    <submittedName>
        <fullName evidence="8">Fibrinogen C-terminal domain-containing protein</fullName>
    </submittedName>
</protein>
<dbReference type="NCBIfam" id="NF040941">
    <property type="entry name" value="GGGWT_bact"/>
    <property type="match status" value="1"/>
</dbReference>
<dbReference type="InterPro" id="IPR037579">
    <property type="entry name" value="FIB_ANG-like"/>
</dbReference>
<dbReference type="VEuPathDB" id="VectorBase:AMEM014137"/>
<dbReference type="SUPFAM" id="SSF56496">
    <property type="entry name" value="Fibrinogen C-terminal domain-like"/>
    <property type="match status" value="1"/>
</dbReference>
<keyword evidence="3" id="KW-0732">Signal</keyword>
<evidence type="ECO:0000256" key="4">
    <source>
        <dbReference type="ARBA" id="ARBA00023054"/>
    </source>
</evidence>
<dbReference type="STRING" id="30066.A0A182VFJ4"/>
<evidence type="ECO:0000256" key="5">
    <source>
        <dbReference type="ARBA" id="ARBA00023157"/>
    </source>
</evidence>
<dbReference type="Pfam" id="PF00147">
    <property type="entry name" value="Fibrinogen_C"/>
    <property type="match status" value="1"/>
</dbReference>
<dbReference type="InterPro" id="IPR014716">
    <property type="entry name" value="Fibrinogen_a/b/g_C_1"/>
</dbReference>
<dbReference type="VEuPathDB" id="VectorBase:AMEM21_001131"/>
<evidence type="ECO:0000256" key="3">
    <source>
        <dbReference type="ARBA" id="ARBA00022729"/>
    </source>
</evidence>
<proteinExistence type="predicted"/>
<keyword evidence="6" id="KW-0325">Glycoprotein</keyword>
<evidence type="ECO:0000313" key="8">
    <source>
        <dbReference type="EnsemblMetazoa" id="AMEM014137-PA"/>
    </source>
</evidence>
<name>A0A182VFJ4_ANOME</name>
<feature type="domain" description="Fibrinogen C-terminal" evidence="7">
    <location>
        <begin position="130"/>
        <end position="190"/>
    </location>
</feature>
<dbReference type="InterPro" id="IPR002181">
    <property type="entry name" value="Fibrinogen_a/b/g_C_dom"/>
</dbReference>
<dbReference type="InterPro" id="IPR036056">
    <property type="entry name" value="Fibrinogen-like_C"/>
</dbReference>
<evidence type="ECO:0000313" key="9">
    <source>
        <dbReference type="Proteomes" id="UP000075903"/>
    </source>
</evidence>
<evidence type="ECO:0000256" key="6">
    <source>
        <dbReference type="ARBA" id="ARBA00023180"/>
    </source>
</evidence>
<dbReference type="GO" id="GO:0005576">
    <property type="term" value="C:extracellular region"/>
    <property type="evidence" value="ECO:0007669"/>
    <property type="project" value="UniProtKB-SubCell"/>
</dbReference>
<keyword evidence="2" id="KW-0964">Secreted</keyword>
<sequence length="190" mass="21430">MHLILPAGPEGTKAEYFLQQKFTDENCANSSLTGFGYEMITAKLDHIQCKLTAIELAMNEDRKRFDQKLSTAVSQLSETIGRNLTALSTQTNKMLTEETANANHERMRDEIQMLLSKQDPAPFMVTSGLNLHSVSFQSCKTNPSKRSGKYLIQPSENHEPFLGYCEQSSFGGGWLVFQYRFNGSVDFDRN</sequence>
<comment type="subcellular location">
    <subcellularLocation>
        <location evidence="1">Secreted</location>
    </subcellularLocation>
</comment>
<dbReference type="PANTHER" id="PTHR47221:SF6">
    <property type="entry name" value="FIBRINOGEN ALPHA CHAIN"/>
    <property type="match status" value="1"/>
</dbReference>
<dbReference type="Gene3D" id="3.90.215.10">
    <property type="entry name" value="Gamma Fibrinogen, chain A, domain 1"/>
    <property type="match status" value="1"/>
</dbReference>
<dbReference type="PROSITE" id="PS51406">
    <property type="entry name" value="FIBRINOGEN_C_2"/>
    <property type="match status" value="1"/>
</dbReference>